<dbReference type="GO" id="GO:0005794">
    <property type="term" value="C:Golgi apparatus"/>
    <property type="evidence" value="ECO:0007669"/>
    <property type="project" value="InterPro"/>
</dbReference>
<dbReference type="InterPro" id="IPR026202">
    <property type="entry name" value="GOLGB1"/>
</dbReference>
<reference evidence="3 4" key="1">
    <citation type="submission" date="2013-11" db="EMBL/GenBank/DDBJ databases">
        <title>Genome sequencing of Stegodyphus mimosarum.</title>
        <authorList>
            <person name="Bechsgaard J."/>
        </authorList>
    </citation>
    <scope>NUCLEOTIDE SEQUENCE [LARGE SCALE GENOMIC DNA]</scope>
</reference>
<dbReference type="PANTHER" id="PTHR18887">
    <property type="entry name" value="GOLGI-ASSOCIATED PROTEIN GCP360-RELATED"/>
    <property type="match status" value="1"/>
</dbReference>
<keyword evidence="1" id="KW-0175">Coiled coil</keyword>
<keyword evidence="4" id="KW-1185">Reference proteome</keyword>
<evidence type="ECO:0000313" key="4">
    <source>
        <dbReference type="Proteomes" id="UP000054359"/>
    </source>
</evidence>
<dbReference type="OrthoDB" id="2441647at2759"/>
<evidence type="ECO:0000313" key="3">
    <source>
        <dbReference type="EMBL" id="KFM61308.1"/>
    </source>
</evidence>
<proteinExistence type="predicted"/>
<feature type="transmembrane region" description="Helical" evidence="2">
    <location>
        <begin position="997"/>
        <end position="1015"/>
    </location>
</feature>
<gene>
    <name evidence="3" type="ORF">X975_16102</name>
</gene>
<keyword evidence="2" id="KW-1133">Transmembrane helix</keyword>
<protein>
    <recommendedName>
        <fullName evidence="5">Golgin subfamily B member 1</fullName>
    </recommendedName>
</protein>
<dbReference type="PANTHER" id="PTHR18887:SF5">
    <property type="entry name" value="GOLGIN SUBFAMILY B MEMBER 1-LIKE"/>
    <property type="match status" value="1"/>
</dbReference>
<feature type="coiled-coil region" evidence="1">
    <location>
        <begin position="78"/>
        <end position="227"/>
    </location>
</feature>
<evidence type="ECO:0000256" key="1">
    <source>
        <dbReference type="SAM" id="Coils"/>
    </source>
</evidence>
<feature type="coiled-coil region" evidence="1">
    <location>
        <begin position="822"/>
        <end position="849"/>
    </location>
</feature>
<dbReference type="STRING" id="407821.A0A087T869"/>
<dbReference type="OMA" id="LANCNDI"/>
<keyword evidence="2" id="KW-0812">Transmembrane</keyword>
<evidence type="ECO:0000256" key="2">
    <source>
        <dbReference type="SAM" id="Phobius"/>
    </source>
</evidence>
<dbReference type="AlphaFoldDB" id="A0A087T869"/>
<feature type="coiled-coil region" evidence="1">
    <location>
        <begin position="374"/>
        <end position="682"/>
    </location>
</feature>
<dbReference type="EMBL" id="KK113903">
    <property type="protein sequence ID" value="KFM61308.1"/>
    <property type="molecule type" value="Genomic_DNA"/>
</dbReference>
<feature type="non-terminal residue" evidence="3">
    <location>
        <position position="1016"/>
    </location>
</feature>
<sequence>MKVHLSEIQCYKEQIVQLETSLKESTENCCSLMIDVEKNHNMFENCQHEVLRLSDLLSAKDEAITKMVQEKQNSDNTVMSLQTELSQAQTSVVLLQNEISDLRRQQKEYSEQSQVLESSHNVSNRLQVEVETLRNELAFYEEQKNSLQQHLENSNSQLQQSLAEKSNLESNMEQMQHKLNDLIETNENLSNSLEECQLVLNSTQTKCQELEQRYVECNQKYKAKCRENENLQSSLEKTAEDVLWKETFEQLKHALKNIKNFLSESENMSESDPDFVQESLRRLRDEEIIELLSAFYSEILSTKKSQLEEMKNLKNFIEIGELKNKELSEKLETLKGMLQKSERDVNPTTQPFEPTKDACIIDAPAISSNLTEELLQQSHSVSFAEKQNEELKQEINTYKVKCAKMLTRLKLFKDKNDKLTGELKELKDKYDELIVCNDATVMKEKEYCDEIIALKNENENLNMSLQFIEKQKKLELANCNDIINQLKKRCALLDDECCKIRQELQEYKTACEEYGVSYELQREDNERLKVKLNELMEQAEDAKSKLNELNFELNHLKSENKRLCQEAQNLREHSDMLLSDNDMYQNLIEKLTTAKNSLEQKLQEAKEKYDMDLINLEKNFNSELAKYNTEKIISTKNETYISDLEKECLSLKEICSELSLKKETLQKDCDIYHRNNNLLEKEKLYLQQQLLEKNAELAKIKLKLGDSMNNLSVERLHSERHKVSAIPSETSIDYLNQENADLKSKLNSLSEELNAIRKNFEIVQREKCDKENEVLQLQNKLCDVVQLSDIVPADQKETLNARNLEMELQQAMSSLHHQGLRCEELSHEVSKLLEERDTLRWKLNQYQQLSSENKAKMDNSTNDSVMSASSELVSIKVESAQDTSVAAVRERLIETEKVCRELRRSNEALAHALNIERDQKKMMEEQLGYGKKIFNDEKSSDEYQILLGDGSEPEMFVETNFSISRSMRTHSYKFRRWLKGRKNYVCRMVKSRNYPQLVYIFYLCFIHIFLLTCILR</sequence>
<name>A0A087T869_STEMI</name>
<dbReference type="Proteomes" id="UP000054359">
    <property type="component" value="Unassembled WGS sequence"/>
</dbReference>
<evidence type="ECO:0008006" key="5">
    <source>
        <dbReference type="Google" id="ProtNLM"/>
    </source>
</evidence>
<feature type="coiled-coil region" evidence="1">
    <location>
        <begin position="732"/>
        <end position="766"/>
    </location>
</feature>
<accession>A0A087T869</accession>
<organism evidence="3 4">
    <name type="scientific">Stegodyphus mimosarum</name>
    <name type="common">African social velvet spider</name>
    <dbReference type="NCBI Taxonomy" id="407821"/>
    <lineage>
        <taxon>Eukaryota</taxon>
        <taxon>Metazoa</taxon>
        <taxon>Ecdysozoa</taxon>
        <taxon>Arthropoda</taxon>
        <taxon>Chelicerata</taxon>
        <taxon>Arachnida</taxon>
        <taxon>Araneae</taxon>
        <taxon>Araneomorphae</taxon>
        <taxon>Entelegynae</taxon>
        <taxon>Eresoidea</taxon>
        <taxon>Eresidae</taxon>
        <taxon>Stegodyphus</taxon>
    </lineage>
</organism>
<keyword evidence="2" id="KW-0472">Membrane</keyword>